<feature type="domain" description="Glycosyl-hydrolase 97 N-terminal" evidence="7">
    <location>
        <begin position="40"/>
        <end position="300"/>
    </location>
</feature>
<organism evidence="9 10">
    <name type="scientific">Chitinophaga japonensis</name>
    <name type="common">Flexibacter japonensis</name>
    <dbReference type="NCBI Taxonomy" id="104662"/>
    <lineage>
        <taxon>Bacteria</taxon>
        <taxon>Pseudomonadati</taxon>
        <taxon>Bacteroidota</taxon>
        <taxon>Chitinophagia</taxon>
        <taxon>Chitinophagales</taxon>
        <taxon>Chitinophagaceae</taxon>
        <taxon>Chitinophaga</taxon>
    </lineage>
</organism>
<protein>
    <submittedName>
        <fullName evidence="9">Glycosyl hydrolase family 97</fullName>
    </submittedName>
</protein>
<dbReference type="InterPro" id="IPR014718">
    <property type="entry name" value="GH-type_carb-bd"/>
</dbReference>
<dbReference type="PANTHER" id="PTHR35803">
    <property type="entry name" value="GLUCAN 1,4-ALPHA-GLUCOSIDASE SUSB-RELATED"/>
    <property type="match status" value="1"/>
</dbReference>
<reference evidence="9 10" key="1">
    <citation type="journal article" date="2013" name="Stand. Genomic Sci.">
        <title>Genomic Encyclopedia of Type Strains, Phase I: The one thousand microbial genomes (KMG-I) project.</title>
        <authorList>
            <person name="Kyrpides N.C."/>
            <person name="Woyke T."/>
            <person name="Eisen J.A."/>
            <person name="Garrity G."/>
            <person name="Lilburn T.G."/>
            <person name="Beck B.J."/>
            <person name="Whitman W.B."/>
            <person name="Hugenholtz P."/>
            <person name="Klenk H.P."/>
        </authorList>
    </citation>
    <scope>NUCLEOTIDE SEQUENCE [LARGE SCALE GENOMIC DNA]</scope>
    <source>
        <strain evidence="9 10">DSM 13484</strain>
    </source>
</reference>
<keyword evidence="5" id="KW-0326">Glycosidase</keyword>
<evidence type="ECO:0000256" key="1">
    <source>
        <dbReference type="ARBA" id="ARBA00001913"/>
    </source>
</evidence>
<dbReference type="InterPro" id="IPR029483">
    <property type="entry name" value="GH97_C"/>
</dbReference>
<dbReference type="Gene3D" id="2.60.40.1180">
    <property type="entry name" value="Golgi alpha-mannosidase II"/>
    <property type="match status" value="1"/>
</dbReference>
<dbReference type="Pfam" id="PF14508">
    <property type="entry name" value="GH97_N"/>
    <property type="match status" value="1"/>
</dbReference>
<comment type="cofactor">
    <cofactor evidence="1">
        <name>Ca(2+)</name>
        <dbReference type="ChEBI" id="CHEBI:29108"/>
    </cofactor>
</comment>
<dbReference type="EMBL" id="VLLG01000004">
    <property type="protein sequence ID" value="TWI86432.1"/>
    <property type="molecule type" value="Genomic_DNA"/>
</dbReference>
<dbReference type="InterPro" id="IPR029486">
    <property type="entry name" value="GH97_N"/>
</dbReference>
<dbReference type="SUPFAM" id="SSF51445">
    <property type="entry name" value="(Trans)glycosidases"/>
    <property type="match status" value="1"/>
</dbReference>
<dbReference type="Gene3D" id="3.20.20.70">
    <property type="entry name" value="Aldolase class I"/>
    <property type="match status" value="1"/>
</dbReference>
<sequence length="659" mass="73560">MIVLKMSVKKTILLAGLLIGMSGWGIGTVNRLQAQRLAQLQSPDKSIALNVFLSASGEIQYAIQKSGVGVIQPSALGVMMQGHDFTKGMKLVMASKPERITDSYQTKNAKKSSILYQANQLVMSFANEEEKKMDIIFRLSNDGAAFRYSFPWIKDTETIVKECSSFSFDKETSAWLQPMSEAKTGFEHCHPSYEEHYLQGIPVGTVSPLKSGWVYPALFKTNDIWVLITEAALDGAYCGTRLINDSASSVYSIGFADPREVFTGGGYLPVNNKPWLTPWRIITIGSLKTMAESTLGTDLAPAAVLKDASFVKPGKASWSWINSKDDNITYSEQKKYIDYAHDMHWQYCLIDADWDTRIGYEKIAELSAYAKQKNVGLILWYNSAGDWNTIKYHPKDVLLTKQGREKEFSRLQALGIKGVKIDFFGGDGRSMIQYYIDILNDAAKYKLLVNFHGATLPRGWQRTYPHLMTAEAIYGMEMVTFDQKAADKQANHCAMLPFTRNAFDPMDFTPMNLTGLTSSNCTRKTTPAFELALSVLFLSGIQHYAQSPEGMVQVPEDVKAFLRKLPDNWDDVRFIEGYPGKYAVIARRSGDRWYVAGINGDKNDRTIDLDMASFKKSKATLFADGTGGELFSTTVLDTTRQKRSDLTLPAGGGFVMVLE</sequence>
<evidence type="ECO:0000256" key="4">
    <source>
        <dbReference type="ARBA" id="ARBA00022837"/>
    </source>
</evidence>
<dbReference type="InterPro" id="IPR013785">
    <property type="entry name" value="Aldolase_TIM"/>
</dbReference>
<gene>
    <name evidence="9" type="ORF">LX66_3689</name>
</gene>
<comment type="subunit">
    <text evidence="2">Monomer.</text>
</comment>
<dbReference type="PANTHER" id="PTHR35803:SF2">
    <property type="entry name" value="RETAINING ALPHA-GALACTOSIDASE"/>
    <property type="match status" value="1"/>
</dbReference>
<dbReference type="Gene3D" id="2.70.98.10">
    <property type="match status" value="1"/>
</dbReference>
<evidence type="ECO:0000256" key="3">
    <source>
        <dbReference type="ARBA" id="ARBA00022801"/>
    </source>
</evidence>
<evidence type="ECO:0000313" key="9">
    <source>
        <dbReference type="EMBL" id="TWI86432.1"/>
    </source>
</evidence>
<evidence type="ECO:0000259" key="7">
    <source>
        <dbReference type="Pfam" id="PF14508"/>
    </source>
</evidence>
<keyword evidence="4" id="KW-0106">Calcium</keyword>
<dbReference type="InterPro" id="IPR017853">
    <property type="entry name" value="GH"/>
</dbReference>
<evidence type="ECO:0000256" key="5">
    <source>
        <dbReference type="ARBA" id="ARBA00023295"/>
    </source>
</evidence>
<dbReference type="InterPro" id="IPR052720">
    <property type="entry name" value="Glycosyl_hydrolase_97"/>
</dbReference>
<dbReference type="GO" id="GO:0016798">
    <property type="term" value="F:hydrolase activity, acting on glycosyl bonds"/>
    <property type="evidence" value="ECO:0007669"/>
    <property type="project" value="UniProtKB-KW"/>
</dbReference>
<dbReference type="AlphaFoldDB" id="A0A562SYS3"/>
<dbReference type="Pfam" id="PF14509">
    <property type="entry name" value="GH97_C"/>
    <property type="match status" value="1"/>
</dbReference>
<accession>A0A562SYS3</accession>
<dbReference type="Pfam" id="PF10566">
    <property type="entry name" value="Glyco_hydro_97"/>
    <property type="match status" value="1"/>
</dbReference>
<evidence type="ECO:0000313" key="10">
    <source>
        <dbReference type="Proteomes" id="UP000316778"/>
    </source>
</evidence>
<name>A0A562SYS3_CHIJA</name>
<feature type="domain" description="Glycosyl-hydrolase 97 catalytic" evidence="6">
    <location>
        <begin position="319"/>
        <end position="472"/>
    </location>
</feature>
<feature type="domain" description="Glycosyl-hydrolase 97 C-terminal oligomerisation" evidence="8">
    <location>
        <begin position="568"/>
        <end position="658"/>
    </location>
</feature>
<dbReference type="Proteomes" id="UP000316778">
    <property type="component" value="Unassembled WGS sequence"/>
</dbReference>
<dbReference type="InterPro" id="IPR013780">
    <property type="entry name" value="Glyco_hydro_b"/>
</dbReference>
<evidence type="ECO:0000259" key="8">
    <source>
        <dbReference type="Pfam" id="PF14509"/>
    </source>
</evidence>
<dbReference type="RefSeq" id="WP_244620448.1">
    <property type="nucleotide sequence ID" value="NZ_BAAAFY010000005.1"/>
</dbReference>
<proteinExistence type="predicted"/>
<dbReference type="GO" id="GO:0030246">
    <property type="term" value="F:carbohydrate binding"/>
    <property type="evidence" value="ECO:0007669"/>
    <property type="project" value="InterPro"/>
</dbReference>
<keyword evidence="3 9" id="KW-0378">Hydrolase</keyword>
<dbReference type="InterPro" id="IPR019563">
    <property type="entry name" value="GH97_catalytic"/>
</dbReference>
<keyword evidence="10" id="KW-1185">Reference proteome</keyword>
<comment type="caution">
    <text evidence="9">The sequence shown here is derived from an EMBL/GenBank/DDBJ whole genome shotgun (WGS) entry which is preliminary data.</text>
</comment>
<evidence type="ECO:0000259" key="6">
    <source>
        <dbReference type="Pfam" id="PF10566"/>
    </source>
</evidence>
<evidence type="ECO:0000256" key="2">
    <source>
        <dbReference type="ARBA" id="ARBA00011245"/>
    </source>
</evidence>